<sequence length="221" mass="24144">MRRTDVIVPGHLISGLEIPPLAVTTGVADIEWVDVPAQGWFSRKQPAQRLPLDPRSARLARRYVRRRPWYLVIGIGLWLALLAGLVVDPPGRLGVVAHFAVWIAFLVWTLPIVGGALPPQTLSRSRDGDLRIRHVPVEVAEQWVQRNPGVVAGGDPAPRSHSRTFYAGWAAALIGVAIVLWVTVTSDVVLWMLVPAGLIAGVVVALKLFPPGYIGFGERDF</sequence>
<keyword evidence="1" id="KW-0812">Transmembrane</keyword>
<keyword evidence="3" id="KW-1185">Reference proteome</keyword>
<feature type="transmembrane region" description="Helical" evidence="1">
    <location>
        <begin position="99"/>
        <end position="117"/>
    </location>
</feature>
<name>A0ABQ4A2H4_9ACTN</name>
<feature type="transmembrane region" description="Helical" evidence="1">
    <location>
        <begin position="68"/>
        <end position="87"/>
    </location>
</feature>
<organism evidence="2 3">
    <name type="scientific">Winogradskya humida</name>
    <dbReference type="NCBI Taxonomy" id="113566"/>
    <lineage>
        <taxon>Bacteria</taxon>
        <taxon>Bacillati</taxon>
        <taxon>Actinomycetota</taxon>
        <taxon>Actinomycetes</taxon>
        <taxon>Micromonosporales</taxon>
        <taxon>Micromonosporaceae</taxon>
        <taxon>Winogradskya</taxon>
    </lineage>
</organism>
<keyword evidence="1" id="KW-0472">Membrane</keyword>
<feature type="transmembrane region" description="Helical" evidence="1">
    <location>
        <begin position="164"/>
        <end position="182"/>
    </location>
</feature>
<evidence type="ECO:0000256" key="1">
    <source>
        <dbReference type="SAM" id="Phobius"/>
    </source>
</evidence>
<feature type="transmembrane region" description="Helical" evidence="1">
    <location>
        <begin position="188"/>
        <end position="209"/>
    </location>
</feature>
<evidence type="ECO:0000313" key="3">
    <source>
        <dbReference type="Proteomes" id="UP000603200"/>
    </source>
</evidence>
<proteinExistence type="predicted"/>
<dbReference type="RefSeq" id="WP_203842023.1">
    <property type="nucleotide sequence ID" value="NZ_BAAATV010000015.1"/>
</dbReference>
<dbReference type="Proteomes" id="UP000603200">
    <property type="component" value="Unassembled WGS sequence"/>
</dbReference>
<protein>
    <submittedName>
        <fullName evidence="2">Uncharacterized protein</fullName>
    </submittedName>
</protein>
<gene>
    <name evidence="2" type="ORF">Ahu01nite_081530</name>
</gene>
<comment type="caution">
    <text evidence="2">The sequence shown here is derived from an EMBL/GenBank/DDBJ whole genome shotgun (WGS) entry which is preliminary data.</text>
</comment>
<evidence type="ECO:0000313" key="2">
    <source>
        <dbReference type="EMBL" id="GIE25051.1"/>
    </source>
</evidence>
<keyword evidence="1" id="KW-1133">Transmembrane helix</keyword>
<dbReference type="EMBL" id="BOMN01000115">
    <property type="protein sequence ID" value="GIE25051.1"/>
    <property type="molecule type" value="Genomic_DNA"/>
</dbReference>
<accession>A0ABQ4A2H4</accession>
<reference evidence="2 3" key="1">
    <citation type="submission" date="2021-01" db="EMBL/GenBank/DDBJ databases">
        <title>Whole genome shotgun sequence of Actinoplanes humidus NBRC 14915.</title>
        <authorList>
            <person name="Komaki H."/>
            <person name="Tamura T."/>
        </authorList>
    </citation>
    <scope>NUCLEOTIDE SEQUENCE [LARGE SCALE GENOMIC DNA]</scope>
    <source>
        <strain evidence="2 3">NBRC 14915</strain>
    </source>
</reference>